<organism evidence="4 5">
    <name type="scientific">Mycolicibacterium komossense</name>
    <dbReference type="NCBI Taxonomy" id="1779"/>
    <lineage>
        <taxon>Bacteria</taxon>
        <taxon>Bacillati</taxon>
        <taxon>Actinomycetota</taxon>
        <taxon>Actinomycetes</taxon>
        <taxon>Mycobacteriales</taxon>
        <taxon>Mycobacteriaceae</taxon>
        <taxon>Mycolicibacterium</taxon>
    </lineage>
</organism>
<evidence type="ECO:0000256" key="2">
    <source>
        <dbReference type="SAM" id="MobiDB-lite"/>
    </source>
</evidence>
<dbReference type="GO" id="GO:0016787">
    <property type="term" value="F:hydrolase activity"/>
    <property type="evidence" value="ECO:0007669"/>
    <property type="project" value="UniProtKB-KW"/>
</dbReference>
<name>A0ABT3C864_9MYCO</name>
<evidence type="ECO:0000259" key="3">
    <source>
        <dbReference type="Pfam" id="PF07859"/>
    </source>
</evidence>
<evidence type="ECO:0000256" key="1">
    <source>
        <dbReference type="ARBA" id="ARBA00022801"/>
    </source>
</evidence>
<dbReference type="Gene3D" id="3.40.50.1820">
    <property type="entry name" value="alpha/beta hydrolase"/>
    <property type="match status" value="1"/>
</dbReference>
<proteinExistence type="predicted"/>
<dbReference type="Pfam" id="PF07859">
    <property type="entry name" value="Abhydrolase_3"/>
    <property type="match status" value="1"/>
</dbReference>
<dbReference type="InterPro" id="IPR050300">
    <property type="entry name" value="GDXG_lipolytic_enzyme"/>
</dbReference>
<reference evidence="4 5" key="1">
    <citation type="journal article" date="2022" name="BMC Genomics">
        <title>Comparative genome analysis of mycobacteria focusing on tRNA and non-coding RNA.</title>
        <authorList>
            <person name="Behra P.R.K."/>
            <person name="Pettersson B.M.F."/>
            <person name="Ramesh M."/>
            <person name="Das S."/>
            <person name="Dasgupta S."/>
            <person name="Kirsebom L.A."/>
        </authorList>
    </citation>
    <scope>NUCLEOTIDE SEQUENCE [LARGE SCALE GENOMIC DNA]</scope>
    <source>
        <strain evidence="4 5">DSM 44078</strain>
    </source>
</reference>
<keyword evidence="5" id="KW-1185">Reference proteome</keyword>
<dbReference type="SUPFAM" id="SSF53474">
    <property type="entry name" value="alpha/beta-Hydrolases"/>
    <property type="match status" value="1"/>
</dbReference>
<feature type="compositionally biased region" description="Low complexity" evidence="2">
    <location>
        <begin position="8"/>
        <end position="18"/>
    </location>
</feature>
<accession>A0ABT3C864</accession>
<dbReference type="EMBL" id="JACKTY010000018">
    <property type="protein sequence ID" value="MCV7225673.1"/>
    <property type="molecule type" value="Genomic_DNA"/>
</dbReference>
<dbReference type="PANTHER" id="PTHR48081:SF8">
    <property type="entry name" value="ALPHA_BETA HYDROLASE FOLD-3 DOMAIN-CONTAINING PROTEIN-RELATED"/>
    <property type="match status" value="1"/>
</dbReference>
<feature type="compositionally biased region" description="Polar residues" evidence="2">
    <location>
        <begin position="27"/>
        <end position="44"/>
    </location>
</feature>
<feature type="domain" description="Alpha/beta hydrolase fold-3" evidence="3">
    <location>
        <begin position="120"/>
        <end position="319"/>
    </location>
</feature>
<dbReference type="PANTHER" id="PTHR48081">
    <property type="entry name" value="AB HYDROLASE SUPERFAMILY PROTEIN C4A8.06C"/>
    <property type="match status" value="1"/>
</dbReference>
<dbReference type="InterPro" id="IPR029058">
    <property type="entry name" value="AB_hydrolase_fold"/>
</dbReference>
<dbReference type="InterPro" id="IPR013094">
    <property type="entry name" value="AB_hydrolase_3"/>
</dbReference>
<gene>
    <name evidence="4" type="ORF">H7J73_06460</name>
</gene>
<feature type="region of interest" description="Disordered" evidence="2">
    <location>
        <begin position="1"/>
        <end position="48"/>
    </location>
</feature>
<sequence>MAAPTAGRSNPSAPSRSPAEVDEVPLRSTSSRQPGTRQPSTWPPSTVGAVTITDFHPELRKAARWAPSNLIRPRTLPLIRAMQKLQERVPVNGVEVLTTTDGIKIRLHRPPGQTAPGPALLWIHGGGYLMGSAQQDDRICKRFAAQLGITVAAVDYRLAPEHTYPAALDDCHTALTWLAGLPAVDPDRVAIGGASAGGGLTAALAFTARDRGMVTPVLQLLVYPMLDDRSSARTELDDTKYVMWTRDANRWGWSSYLGSADPGVAVPSRRTDLAGLPPAWIGVGSHDLFHDEDLAYADALTAAGVPCEVVVVPGAFHGFDAVAPKASVSRSFIDSQCAVLKGAFGI</sequence>
<evidence type="ECO:0000313" key="4">
    <source>
        <dbReference type="EMBL" id="MCV7225673.1"/>
    </source>
</evidence>
<evidence type="ECO:0000313" key="5">
    <source>
        <dbReference type="Proteomes" id="UP001526201"/>
    </source>
</evidence>
<comment type="caution">
    <text evidence="4">The sequence shown here is derived from an EMBL/GenBank/DDBJ whole genome shotgun (WGS) entry which is preliminary data.</text>
</comment>
<dbReference type="Proteomes" id="UP001526201">
    <property type="component" value="Unassembled WGS sequence"/>
</dbReference>
<protein>
    <submittedName>
        <fullName evidence="4">Alpha/beta hydrolase</fullName>
    </submittedName>
</protein>
<keyword evidence="1 4" id="KW-0378">Hydrolase</keyword>